<reference evidence="1" key="1">
    <citation type="submission" date="2023-06" db="EMBL/GenBank/DDBJ databases">
        <title>Genomic of Agaribacillus aureum.</title>
        <authorList>
            <person name="Wang G."/>
        </authorList>
    </citation>
    <scope>NUCLEOTIDE SEQUENCE</scope>
    <source>
        <strain evidence="1">BMA12</strain>
    </source>
</reference>
<dbReference type="InterPro" id="IPR041662">
    <property type="entry name" value="SusD-like_2"/>
</dbReference>
<dbReference type="InterPro" id="IPR011990">
    <property type="entry name" value="TPR-like_helical_dom_sf"/>
</dbReference>
<dbReference type="Pfam" id="PF12771">
    <property type="entry name" value="SusD-like_2"/>
    <property type="match status" value="1"/>
</dbReference>
<dbReference type="Proteomes" id="UP001172083">
    <property type="component" value="Unassembled WGS sequence"/>
</dbReference>
<dbReference type="PROSITE" id="PS51257">
    <property type="entry name" value="PROKAR_LIPOPROTEIN"/>
    <property type="match status" value="1"/>
</dbReference>
<name>A0ABT8LBI1_9BACT</name>
<gene>
    <name evidence="1" type="ORF">QQ020_16760</name>
</gene>
<proteinExistence type="predicted"/>
<keyword evidence="1" id="KW-0449">Lipoprotein</keyword>
<keyword evidence="2" id="KW-1185">Reference proteome</keyword>
<dbReference type="EMBL" id="JAUJEB010000003">
    <property type="protein sequence ID" value="MDN5213726.1"/>
    <property type="molecule type" value="Genomic_DNA"/>
</dbReference>
<evidence type="ECO:0000313" key="2">
    <source>
        <dbReference type="Proteomes" id="UP001172083"/>
    </source>
</evidence>
<dbReference type="SUPFAM" id="SSF48452">
    <property type="entry name" value="TPR-like"/>
    <property type="match status" value="1"/>
</dbReference>
<accession>A0ABT8LBI1</accession>
<sequence length="478" mass="53259">MKQFKTMLLCILIFAGCTDDFEDINTNNNEPETVSPNLLLSTVLSKTLTDQVNTGWSNGNIVAQLTAKINFTDFDRYNWGSESGKWNDYYGNLTEVELILESARAEESKNPSYEAMALIVKSWIYSNLTDSWGEVPYSEAIKGQTDGEFQPKYDSQESIYNGILADLTAADGLLTQGVPIFGGDLLYDGDLLAWRKLANSLQLRYLMRISSKVDVSSQMQQIIDNKPIFESNEDNAVLIYPAASVATSFPIGRGRIGGFDEHRLSETSEAVLKGFGDNRLNTWFQPTDNPNDDPTLFVGLPNGLSENNASTFNGGASNVSRLNQGLFFDSPDAVGGALMQHAELQFILAEAAQRGMITGDGQTYYEEGVKSSFEYWNTEQDLTAYLSQPGVAYNGELDVIMRQKWLASFMVGLEAWYDFRRTGLPEEIQPGQDNVNDNQVPVRFLYPDQEQSLNAENYQQAIQGLGSDNINAKGWWEN</sequence>
<evidence type="ECO:0000313" key="1">
    <source>
        <dbReference type="EMBL" id="MDN5213726.1"/>
    </source>
</evidence>
<protein>
    <submittedName>
        <fullName evidence="1">SusD/RagB family nutrient-binding outer membrane lipoprotein</fullName>
    </submittedName>
</protein>
<organism evidence="1 2">
    <name type="scientific">Agaribacillus aureus</name>
    <dbReference type="NCBI Taxonomy" id="3051825"/>
    <lineage>
        <taxon>Bacteria</taxon>
        <taxon>Pseudomonadati</taxon>
        <taxon>Bacteroidota</taxon>
        <taxon>Cytophagia</taxon>
        <taxon>Cytophagales</taxon>
        <taxon>Splendidivirgaceae</taxon>
        <taxon>Agaribacillus</taxon>
    </lineage>
</organism>
<dbReference type="Gene3D" id="1.25.40.390">
    <property type="match status" value="1"/>
</dbReference>
<comment type="caution">
    <text evidence="1">The sequence shown here is derived from an EMBL/GenBank/DDBJ whole genome shotgun (WGS) entry which is preliminary data.</text>
</comment>
<dbReference type="RefSeq" id="WP_346759063.1">
    <property type="nucleotide sequence ID" value="NZ_JAUJEB010000003.1"/>
</dbReference>